<dbReference type="GO" id="GO:0008483">
    <property type="term" value="F:transaminase activity"/>
    <property type="evidence" value="ECO:0007669"/>
    <property type="project" value="UniProtKB-KW"/>
</dbReference>
<sequence>MFVNQYRENLLSSVGLELDIKSAQDNRLTLSDGQVVKDFLAQYGALPFGHNPDFAIAEINRFTENKEPIFFQPNIHKKVRLLAEMLAEQIDKEKYTHCTFTNSGAETVEAAIKFTRLFTGRKRILSLHRSFHGKTYSALSATGSHRFKADFIYDDKLYEQVDSEDLDEIKRKLESREFAAFIIEPVQGEGGMKVIPPDTLSNILALCKGNGTLSVFDEVQTGIGRLGSFCAATLYALKPDVILFSKALGAGISPIGAMLYSHELYLSEFDRKHSSTFANNVLAATMGIAVIEHLTKDDGKALTHIQEVSRYVDECLEQLSAKYPEHFYWQGAGLMRGLEIQDSKAASNIFINFSQRSGGLAYIICSFLLKYYGLFTMPLMSRPCSVRFEPPLNVSKEDIKTFFTAFDEVCQLVQNGRYDILFSHLIDIPVANLPPPSVSYPISRNNNIAQIKAPISGLVEGKKFAFLMHTTSVNELAHTYCLSIKENYTLEQQKQLSDWIMQVSSIDFNPDVAIEFGVESSAAYANGMLLFSPISPEDMMALSAKERAVLMKEYLDVAEKNGAEIVGLGAYTSVITNGGHSLVNNRQGRILTNGNSLTAMAVIEGIRSMLTENASRQTLAVVGARGSVGRLSVIGLAHNFGRIILVSRPNKARVLLSELTKALLSSVLRTHDVIQPDSVMDKMRKWLFKQNPGVTDAQVLHQQVLEVVGAFGLEAIESYEHSLNQADFIVSATSEGKPFLNTHYLKDSAIVFDAARPFDFIRDGNRQIYEGGLVYQPEKVTYSDSNVIDVPAGVNLACLSETIAVALEGVSVHQSIGKSIDYNDALAIRDIARKHGFIPVQYSRNNQGERYEHVA</sequence>
<dbReference type="Gene3D" id="3.40.50.720">
    <property type="entry name" value="NAD(P)-binding Rossmann-like Domain"/>
    <property type="match status" value="1"/>
</dbReference>
<dbReference type="Proteomes" id="UP000023464">
    <property type="component" value="Unassembled WGS sequence"/>
</dbReference>
<dbReference type="PANTHER" id="PTHR11986">
    <property type="entry name" value="AMINOTRANSFERASE CLASS III"/>
    <property type="match status" value="1"/>
</dbReference>
<dbReference type="Gene3D" id="3.90.1150.10">
    <property type="entry name" value="Aspartate Aminotransferase, domain 1"/>
    <property type="match status" value="1"/>
</dbReference>
<accession>A0A022PHK3</accession>
<name>A0A022PHK3_9GAMM</name>
<gene>
    <name evidence="5" type="ORF">BA1DRAFT_01874</name>
</gene>
<reference evidence="5 6" key="1">
    <citation type="submission" date="2014-03" db="EMBL/GenBank/DDBJ databases">
        <title>Draft Genome of Photorhabdus luminescens BA1, an Egyptian Isolate.</title>
        <authorList>
            <person name="Ghazal S."/>
            <person name="Hurst S.G.IV."/>
            <person name="Morris K."/>
            <person name="Thomas K."/>
            <person name="Tisa L.S."/>
        </authorList>
    </citation>
    <scope>NUCLEOTIDE SEQUENCE [LARGE SCALE GENOMIC DNA]</scope>
    <source>
        <strain evidence="5 6">BA1</strain>
    </source>
</reference>
<dbReference type="InterPro" id="IPR050103">
    <property type="entry name" value="Class-III_PLP-dep_AT"/>
</dbReference>
<keyword evidence="3 5" id="KW-0808">Transferase</keyword>
<dbReference type="Pfam" id="PF00202">
    <property type="entry name" value="Aminotran_3"/>
    <property type="match status" value="1"/>
</dbReference>
<dbReference type="InterPro" id="IPR005814">
    <property type="entry name" value="Aminotrans_3"/>
</dbReference>
<dbReference type="Gene3D" id="3.40.640.10">
    <property type="entry name" value="Type I PLP-dependent aspartate aminotransferase-like (Major domain)"/>
    <property type="match status" value="1"/>
</dbReference>
<dbReference type="GO" id="GO:0042802">
    <property type="term" value="F:identical protein binding"/>
    <property type="evidence" value="ECO:0007669"/>
    <property type="project" value="TreeGrafter"/>
</dbReference>
<keyword evidence="6" id="KW-1185">Reference proteome</keyword>
<comment type="cofactor">
    <cofactor evidence="1">
        <name>pyridoxal 5'-phosphate</name>
        <dbReference type="ChEBI" id="CHEBI:597326"/>
    </cofactor>
</comment>
<dbReference type="GO" id="GO:0030170">
    <property type="term" value="F:pyridoxal phosphate binding"/>
    <property type="evidence" value="ECO:0007669"/>
    <property type="project" value="InterPro"/>
</dbReference>
<evidence type="ECO:0000313" key="5">
    <source>
        <dbReference type="EMBL" id="EYU15617.1"/>
    </source>
</evidence>
<dbReference type="FunFam" id="3.40.640.10:FF:000004">
    <property type="entry name" value="Acetylornithine aminotransferase"/>
    <property type="match status" value="1"/>
</dbReference>
<dbReference type="RefSeq" id="WP_036778133.1">
    <property type="nucleotide sequence ID" value="NZ_CAWLTM010000093.1"/>
</dbReference>
<dbReference type="InterPro" id="IPR015424">
    <property type="entry name" value="PyrdxlP-dep_Trfase"/>
</dbReference>
<dbReference type="CDD" id="cd00610">
    <property type="entry name" value="OAT_like"/>
    <property type="match status" value="1"/>
</dbReference>
<comment type="caution">
    <text evidence="5">The sequence shown here is derived from an EMBL/GenBank/DDBJ whole genome shotgun (WGS) entry which is preliminary data.</text>
</comment>
<evidence type="ECO:0000256" key="1">
    <source>
        <dbReference type="ARBA" id="ARBA00001933"/>
    </source>
</evidence>
<evidence type="ECO:0000256" key="2">
    <source>
        <dbReference type="ARBA" id="ARBA00022576"/>
    </source>
</evidence>
<dbReference type="PATRIC" id="fig|1393736.3.peg.1898"/>
<keyword evidence="2 5" id="KW-0032">Aminotransferase</keyword>
<evidence type="ECO:0000256" key="4">
    <source>
        <dbReference type="ARBA" id="ARBA00022898"/>
    </source>
</evidence>
<dbReference type="InterPro" id="IPR015421">
    <property type="entry name" value="PyrdxlP-dep_Trfase_major"/>
</dbReference>
<evidence type="ECO:0000313" key="6">
    <source>
        <dbReference type="Proteomes" id="UP000023464"/>
    </source>
</evidence>
<proteinExistence type="predicted"/>
<dbReference type="InterPro" id="IPR036291">
    <property type="entry name" value="NAD(P)-bd_dom_sf"/>
</dbReference>
<dbReference type="PROSITE" id="PS00600">
    <property type="entry name" value="AA_TRANSFER_CLASS_3"/>
    <property type="match status" value="1"/>
</dbReference>
<dbReference type="AlphaFoldDB" id="A0A022PHK3"/>
<keyword evidence="4" id="KW-0663">Pyridoxal phosphate</keyword>
<evidence type="ECO:0000256" key="3">
    <source>
        <dbReference type="ARBA" id="ARBA00022679"/>
    </source>
</evidence>
<dbReference type="SUPFAM" id="SSF51735">
    <property type="entry name" value="NAD(P)-binding Rossmann-fold domains"/>
    <property type="match status" value="1"/>
</dbReference>
<dbReference type="PANTHER" id="PTHR11986:SF79">
    <property type="entry name" value="ACETYLORNITHINE AMINOTRANSFERASE, MITOCHONDRIAL"/>
    <property type="match status" value="1"/>
</dbReference>
<dbReference type="SUPFAM" id="SSF53383">
    <property type="entry name" value="PLP-dependent transferases"/>
    <property type="match status" value="1"/>
</dbReference>
<organism evidence="5 6">
    <name type="scientific">Photorhabdus aegyptia</name>
    <dbReference type="NCBI Taxonomy" id="2805098"/>
    <lineage>
        <taxon>Bacteria</taxon>
        <taxon>Pseudomonadati</taxon>
        <taxon>Pseudomonadota</taxon>
        <taxon>Gammaproteobacteria</taxon>
        <taxon>Enterobacterales</taxon>
        <taxon>Morganellaceae</taxon>
        <taxon>Photorhabdus</taxon>
    </lineage>
</organism>
<protein>
    <submittedName>
        <fullName evidence="5">Ornithine/acetylornithine aminotransferase</fullName>
    </submittedName>
</protein>
<dbReference type="InterPro" id="IPR049704">
    <property type="entry name" value="Aminotrans_3_PPA_site"/>
</dbReference>
<dbReference type="EMBL" id="JFGV01000022">
    <property type="protein sequence ID" value="EYU15617.1"/>
    <property type="molecule type" value="Genomic_DNA"/>
</dbReference>
<dbReference type="InterPro" id="IPR015422">
    <property type="entry name" value="PyrdxlP-dep_Trfase_small"/>
</dbReference>